<feature type="non-terminal residue" evidence="1">
    <location>
        <position position="314"/>
    </location>
</feature>
<evidence type="ECO:0000313" key="2">
    <source>
        <dbReference type="Proteomes" id="UP000724148"/>
    </source>
</evidence>
<dbReference type="AlphaFoldDB" id="A0A931WPF6"/>
<protein>
    <submittedName>
        <fullName evidence="1">Uncharacterized protein</fullName>
    </submittedName>
</protein>
<organism evidence="1 2">
    <name type="scientific">Candidatus Sungiibacteriota bacterium</name>
    <dbReference type="NCBI Taxonomy" id="2750080"/>
    <lineage>
        <taxon>Bacteria</taxon>
        <taxon>Candidatus Sungiibacteriota</taxon>
    </lineage>
</organism>
<gene>
    <name evidence="1" type="ORF">HYT40_02100</name>
</gene>
<dbReference type="Proteomes" id="UP000724148">
    <property type="component" value="Unassembled WGS sequence"/>
</dbReference>
<reference evidence="1" key="1">
    <citation type="submission" date="2020-07" db="EMBL/GenBank/DDBJ databases">
        <title>Huge and variable diversity of episymbiotic CPR bacteria and DPANN archaea in groundwater ecosystems.</title>
        <authorList>
            <person name="He C.Y."/>
            <person name="Keren R."/>
            <person name="Whittaker M."/>
            <person name="Farag I.F."/>
            <person name="Doudna J."/>
            <person name="Cate J.H.D."/>
            <person name="Banfield J.F."/>
        </authorList>
    </citation>
    <scope>NUCLEOTIDE SEQUENCE</scope>
    <source>
        <strain evidence="1">NC_groundwater_193_Ag_S-0.1um_51_7</strain>
    </source>
</reference>
<proteinExistence type="predicted"/>
<sequence>MSNIKWFNYTEEKSKTDLYAHNESMLNLSQKEFIKELDLAWFNFFVKNAPNGRVLISNTYNLDFKRIMLVHLTPSFNEILKTGKVFASGGGLGAAVYCSPVHQDNTVHNIFEQYFFFQLPKNTKKKISAICIEITPDKENTTNVKNWGVDYTNFGEIECQTWKNLKPQIDVSFIKELEKRVFNQIMNNKELINTFVGYKLDKLSYGEFEQVYDNLFAKIPSLRFISYEVLAEYILLFQDNKKAYDYSFKGELYNLPHKKFISDLCPSMLKKFNMIDFFISLNKISQYLHSSDIFKQFNQEQFINFIKWRIGFYL</sequence>
<dbReference type="EMBL" id="JACOZA010000054">
    <property type="protein sequence ID" value="MBI2096925.1"/>
    <property type="molecule type" value="Genomic_DNA"/>
</dbReference>
<name>A0A931WPF6_9BACT</name>
<comment type="caution">
    <text evidence="1">The sequence shown here is derived from an EMBL/GenBank/DDBJ whole genome shotgun (WGS) entry which is preliminary data.</text>
</comment>
<evidence type="ECO:0000313" key="1">
    <source>
        <dbReference type="EMBL" id="MBI2096925.1"/>
    </source>
</evidence>
<accession>A0A931WPF6</accession>